<name>A0A1A0HB89_9ASCO</name>
<dbReference type="GeneID" id="30027702"/>
<dbReference type="AlphaFoldDB" id="A0A1A0HB89"/>
<organism evidence="1 2">
    <name type="scientific">Metschnikowia bicuspidata var. bicuspidata NRRL YB-4993</name>
    <dbReference type="NCBI Taxonomy" id="869754"/>
    <lineage>
        <taxon>Eukaryota</taxon>
        <taxon>Fungi</taxon>
        <taxon>Dikarya</taxon>
        <taxon>Ascomycota</taxon>
        <taxon>Saccharomycotina</taxon>
        <taxon>Pichiomycetes</taxon>
        <taxon>Metschnikowiaceae</taxon>
        <taxon>Metschnikowia</taxon>
    </lineage>
</organism>
<dbReference type="OrthoDB" id="4018970at2759"/>
<dbReference type="InterPro" id="IPR011993">
    <property type="entry name" value="PH-like_dom_sf"/>
</dbReference>
<reference evidence="1 2" key="1">
    <citation type="submission" date="2016-05" db="EMBL/GenBank/DDBJ databases">
        <title>Comparative genomics of biotechnologically important yeasts.</title>
        <authorList>
            <consortium name="DOE Joint Genome Institute"/>
            <person name="Riley R."/>
            <person name="Haridas S."/>
            <person name="Wolfe K.H."/>
            <person name="Lopes M.R."/>
            <person name="Hittinger C.T."/>
            <person name="Goker M."/>
            <person name="Salamov A."/>
            <person name="Wisecaver J."/>
            <person name="Long T.M."/>
            <person name="Aerts A.L."/>
            <person name="Barry K."/>
            <person name="Choi C."/>
            <person name="Clum A."/>
            <person name="Coughlan A.Y."/>
            <person name="Deshpande S."/>
            <person name="Douglass A.P."/>
            <person name="Hanson S.J."/>
            <person name="Klenk H.-P."/>
            <person name="LaButti K."/>
            <person name="Lapidus A."/>
            <person name="Lindquist E."/>
            <person name="Lipzen A."/>
            <person name="Meier-kolthoff J.P."/>
            <person name="Ohm R.A."/>
            <person name="Otillar R.P."/>
            <person name="Pangilinan J."/>
            <person name="Peng Y."/>
            <person name="Rokas A."/>
            <person name="Rosa C.A."/>
            <person name="Scheuner C."/>
            <person name="Sibirny A.A."/>
            <person name="Slot J.C."/>
            <person name="Stielow J.B."/>
            <person name="Sun H."/>
            <person name="Kurtzman C.P."/>
            <person name="Blackwell M."/>
            <person name="Grigoriev I.V."/>
            <person name="Jeffries T.W."/>
        </authorList>
    </citation>
    <scope>NUCLEOTIDE SEQUENCE [LARGE SCALE GENOMIC DNA]</scope>
    <source>
        <strain evidence="1 2">NRRL YB-4993</strain>
    </source>
</reference>
<dbReference type="EMBL" id="LXTC01000003">
    <property type="protein sequence ID" value="OBA21142.1"/>
    <property type="molecule type" value="Genomic_DNA"/>
</dbReference>
<dbReference type="RefSeq" id="XP_018711652.1">
    <property type="nucleotide sequence ID" value="XM_018854726.1"/>
</dbReference>
<accession>A0A1A0HB89</accession>
<dbReference type="Gene3D" id="2.30.29.30">
    <property type="entry name" value="Pleckstrin-homology domain (PH domain)/Phosphotyrosine-binding domain (PTB)"/>
    <property type="match status" value="1"/>
</dbReference>
<evidence type="ECO:0000313" key="1">
    <source>
        <dbReference type="EMBL" id="OBA21142.1"/>
    </source>
</evidence>
<evidence type="ECO:0000313" key="2">
    <source>
        <dbReference type="Proteomes" id="UP000092555"/>
    </source>
</evidence>
<dbReference type="Proteomes" id="UP000092555">
    <property type="component" value="Unassembled WGS sequence"/>
</dbReference>
<gene>
    <name evidence="1" type="ORF">METBIDRAFT_176197</name>
</gene>
<comment type="caution">
    <text evidence="1">The sequence shown here is derived from an EMBL/GenBank/DDBJ whole genome shotgun (WGS) entry which is preliminary data.</text>
</comment>
<proteinExistence type="predicted"/>
<sequence>MLISNVHFECHGVSVFKIPPGPVLLMLISNVHFECHGVSVFKIPPGPVSLANWPQKSIVWKGSMRLTEEEQTAVSPESALYMGLRLKLELYNRKSAETDPSPFRAPEDVVPWAEVWYNPFLETDLEYRVANDGSDTIEMTPESSKYYQIISQLPDTGYSPIHNSEKGFLLQVALGLQFDDPYNASSFSESLEIYRRHFRNFQEKFLYDSKLSALELTMLTSLTLPSSGSRSASILAEEDDDEFGSFVGSSYD</sequence>
<protein>
    <submittedName>
        <fullName evidence="1">Uncharacterized protein</fullName>
    </submittedName>
</protein>
<dbReference type="STRING" id="869754.A0A1A0HB89"/>
<keyword evidence="2" id="KW-1185">Reference proteome</keyword>